<sequence length="57" mass="6648">MESRLCPVCHKGKVWLCQNRTCSQYCSIIWRRWNPDKQAEAVESAKNESLKLQHTGV</sequence>
<gene>
    <name evidence="1" type="ORF">LCGC14_2160710</name>
</gene>
<accession>A0A0F9EF66</accession>
<protein>
    <recommendedName>
        <fullName evidence="2">HIT-type domain-containing protein</fullName>
    </recommendedName>
</protein>
<organism evidence="1">
    <name type="scientific">marine sediment metagenome</name>
    <dbReference type="NCBI Taxonomy" id="412755"/>
    <lineage>
        <taxon>unclassified sequences</taxon>
        <taxon>metagenomes</taxon>
        <taxon>ecological metagenomes</taxon>
    </lineage>
</organism>
<dbReference type="AlphaFoldDB" id="A0A0F9EF66"/>
<dbReference type="EMBL" id="LAZR01027713">
    <property type="protein sequence ID" value="KKL64866.1"/>
    <property type="molecule type" value="Genomic_DNA"/>
</dbReference>
<proteinExistence type="predicted"/>
<evidence type="ECO:0000313" key="1">
    <source>
        <dbReference type="EMBL" id="KKL64866.1"/>
    </source>
</evidence>
<reference evidence="1" key="1">
    <citation type="journal article" date="2015" name="Nature">
        <title>Complex archaea that bridge the gap between prokaryotes and eukaryotes.</title>
        <authorList>
            <person name="Spang A."/>
            <person name="Saw J.H."/>
            <person name="Jorgensen S.L."/>
            <person name="Zaremba-Niedzwiedzka K."/>
            <person name="Martijn J."/>
            <person name="Lind A.E."/>
            <person name="van Eijk R."/>
            <person name="Schleper C."/>
            <person name="Guy L."/>
            <person name="Ettema T.J."/>
        </authorList>
    </citation>
    <scope>NUCLEOTIDE SEQUENCE</scope>
</reference>
<comment type="caution">
    <text evidence="1">The sequence shown here is derived from an EMBL/GenBank/DDBJ whole genome shotgun (WGS) entry which is preliminary data.</text>
</comment>
<evidence type="ECO:0008006" key="2">
    <source>
        <dbReference type="Google" id="ProtNLM"/>
    </source>
</evidence>
<name>A0A0F9EF66_9ZZZZ</name>